<sequence length="529" mass="62149">MAEKIYLNIIWHMHQPYYYDSCQDIFTLPWVRTHATKDYLFMAKLADRFPQVRMTFNFTPSLIKQINLYLQGKTDLVWNHFEKEAKKLSKKEKDFILENFFLAPSQTQTSHFPFYETLKEKAKHNIHNFSTQDWLDLQILYQLLWFDPITIKDNPDLSELIKRGKEYTEKDKAIIKQVTSKIIAEIIPMYKKLHDKGQIEISTSPLYHPIIPLLIDNWVASESSPGTHLPRYRFQYIDDAQKQIQKAKDVAERIWKTEIRGIWPSEGSVSSAAVSCFAQNGFSWTATGEEVLFHTLGLPIERDQNGLLNQGEKLYQPWFFSNDKNNIAIFFRDRHLSDLIGFAYQHLTFDDAVKDMISNLERIMNRLPNGYNPVLSIILDGENAWEYYNNNGFDFLNNLYEALSQHSRITTTTPSEYLAHFDQKPALHTLAPGSWIYGSLNTWIGHEEKNWAWDQLFLVRRLLAEKEKELDGERKQEIFNILYQAEGSDWFWWLGPDNPSVQKEDFRKQFLSLLEKICDLIGEKYPGEG</sequence>
<evidence type="ECO:0000259" key="4">
    <source>
        <dbReference type="Pfam" id="PF03065"/>
    </source>
</evidence>
<dbReference type="Proteomes" id="UP000485569">
    <property type="component" value="Unassembled WGS sequence"/>
</dbReference>
<dbReference type="CDD" id="cd10796">
    <property type="entry name" value="GH57N_APU"/>
    <property type="match status" value="1"/>
</dbReference>
<dbReference type="EMBL" id="MWBQ01000066">
    <property type="protein sequence ID" value="OQA58780.1"/>
    <property type="molecule type" value="Genomic_DNA"/>
</dbReference>
<dbReference type="InterPro" id="IPR011330">
    <property type="entry name" value="Glyco_hydro/deAcase_b/a-brl"/>
</dbReference>
<dbReference type="GO" id="GO:0005975">
    <property type="term" value="P:carbohydrate metabolic process"/>
    <property type="evidence" value="ECO:0007669"/>
    <property type="project" value="InterPro"/>
</dbReference>
<dbReference type="AlphaFoldDB" id="A0A1V5SW58"/>
<dbReference type="InterPro" id="IPR052046">
    <property type="entry name" value="GH57_Enzymes"/>
</dbReference>
<reference evidence="5" key="1">
    <citation type="submission" date="2017-02" db="EMBL/GenBank/DDBJ databases">
        <title>Delving into the versatile metabolic prowess of the omnipresent phylum Bacteroidetes.</title>
        <authorList>
            <person name="Nobu M.K."/>
            <person name="Mei R."/>
            <person name="Narihiro T."/>
            <person name="Kuroda K."/>
            <person name="Liu W.-T."/>
        </authorList>
    </citation>
    <scope>NUCLEOTIDE SEQUENCE</scope>
    <source>
        <strain evidence="5">ADurb.Bin276</strain>
    </source>
</reference>
<comment type="caution">
    <text evidence="5">The sequence shown here is derived from an EMBL/GenBank/DDBJ whole genome shotgun (WGS) entry which is preliminary data.</text>
</comment>
<name>A0A1V5SW58_9BACT</name>
<accession>A0A1V5SW58</accession>
<proteinExistence type="inferred from homology"/>
<feature type="domain" description="Glycoside hydrolase family 57 N-terminal" evidence="4">
    <location>
        <begin position="9"/>
        <end position="424"/>
    </location>
</feature>
<protein>
    <submittedName>
        <fullName evidence="5">Glycosyl hydrolase family 57</fullName>
    </submittedName>
</protein>
<evidence type="ECO:0000256" key="2">
    <source>
        <dbReference type="ARBA" id="ARBA00023277"/>
    </source>
</evidence>
<evidence type="ECO:0000313" key="5">
    <source>
        <dbReference type="EMBL" id="OQA58780.1"/>
    </source>
</evidence>
<keyword evidence="2 3" id="KW-0119">Carbohydrate metabolism</keyword>
<dbReference type="PANTHER" id="PTHR36306">
    <property type="entry name" value="ALPHA-AMYLASE-RELATED-RELATED"/>
    <property type="match status" value="1"/>
</dbReference>
<comment type="similarity">
    <text evidence="1 3">Belongs to the glycosyl hydrolase 57 family.</text>
</comment>
<dbReference type="GO" id="GO:0016787">
    <property type="term" value="F:hydrolase activity"/>
    <property type="evidence" value="ECO:0007669"/>
    <property type="project" value="UniProtKB-KW"/>
</dbReference>
<dbReference type="PANTHER" id="PTHR36306:SF1">
    <property type="entry name" value="ALPHA-AMYLASE-RELATED"/>
    <property type="match status" value="1"/>
</dbReference>
<dbReference type="Pfam" id="PF03065">
    <property type="entry name" value="Glyco_hydro_57"/>
    <property type="match status" value="1"/>
</dbReference>
<dbReference type="Gene3D" id="3.20.110.10">
    <property type="entry name" value="Glycoside hydrolase 38, N terminal domain"/>
    <property type="match status" value="1"/>
</dbReference>
<dbReference type="InterPro" id="IPR004300">
    <property type="entry name" value="Glyco_hydro_57_N"/>
</dbReference>
<evidence type="ECO:0000256" key="3">
    <source>
        <dbReference type="RuleBase" id="RU361196"/>
    </source>
</evidence>
<dbReference type="SUPFAM" id="SSF88713">
    <property type="entry name" value="Glycoside hydrolase/deacetylase"/>
    <property type="match status" value="1"/>
</dbReference>
<gene>
    <name evidence="5" type="ORF">BWY41_00989</name>
</gene>
<evidence type="ECO:0000256" key="1">
    <source>
        <dbReference type="ARBA" id="ARBA00006821"/>
    </source>
</evidence>
<dbReference type="InterPro" id="IPR027291">
    <property type="entry name" value="Glyco_hydro_38_N_sf"/>
</dbReference>
<keyword evidence="5" id="KW-0378">Hydrolase</keyword>
<organism evidence="5">
    <name type="scientific">Candidatus Atribacter allofermentans</name>
    <dbReference type="NCBI Taxonomy" id="1852833"/>
    <lineage>
        <taxon>Bacteria</taxon>
        <taxon>Pseudomonadati</taxon>
        <taxon>Atribacterota</taxon>
        <taxon>Atribacteria</taxon>
        <taxon>Atribacterales</taxon>
        <taxon>Atribacteraceae</taxon>
        <taxon>Atribacter</taxon>
    </lineage>
</organism>